<accession>A0ABW6RFU6</accession>
<dbReference type="Proteomes" id="UP001601976">
    <property type="component" value="Unassembled WGS sequence"/>
</dbReference>
<keyword evidence="3" id="KW-0436">Ligase</keyword>
<organism evidence="3 4">
    <name type="scientific">Streptomyces flavidovirens</name>
    <dbReference type="NCBI Taxonomy" id="67298"/>
    <lineage>
        <taxon>Bacteria</taxon>
        <taxon>Bacillati</taxon>
        <taxon>Actinomycetota</taxon>
        <taxon>Actinomycetes</taxon>
        <taxon>Kitasatosporales</taxon>
        <taxon>Streptomycetaceae</taxon>
        <taxon>Streptomyces</taxon>
    </lineage>
</organism>
<dbReference type="InterPro" id="IPR011761">
    <property type="entry name" value="ATP-grasp"/>
</dbReference>
<comment type="caution">
    <text evidence="3">The sequence shown here is derived from an EMBL/GenBank/DDBJ whole genome shotgun (WGS) entry which is preliminary data.</text>
</comment>
<dbReference type="Pfam" id="PF18604">
    <property type="entry name" value="PreAtp-grasp"/>
    <property type="match status" value="1"/>
</dbReference>
<name>A0ABW6RFU6_9ACTN</name>
<keyword evidence="4" id="KW-1185">Reference proteome</keyword>
<evidence type="ECO:0000259" key="2">
    <source>
        <dbReference type="PROSITE" id="PS50975"/>
    </source>
</evidence>
<dbReference type="EMBL" id="JBIAPK010000004">
    <property type="protein sequence ID" value="MFF3340404.1"/>
    <property type="molecule type" value="Genomic_DNA"/>
</dbReference>
<dbReference type="InterPro" id="IPR041356">
    <property type="entry name" value="PGM1_C"/>
</dbReference>
<keyword evidence="1" id="KW-0067">ATP-binding</keyword>
<keyword evidence="1" id="KW-0547">Nucleotide-binding</keyword>
<dbReference type="Pfam" id="PF18105">
    <property type="entry name" value="PGM1_C"/>
    <property type="match status" value="1"/>
</dbReference>
<protein>
    <submittedName>
        <fullName evidence="3">Peptide ligase PGM1-related protein</fullName>
    </submittedName>
</protein>
<dbReference type="GO" id="GO:0016874">
    <property type="term" value="F:ligase activity"/>
    <property type="evidence" value="ECO:0007669"/>
    <property type="project" value="UniProtKB-KW"/>
</dbReference>
<evidence type="ECO:0000256" key="1">
    <source>
        <dbReference type="PROSITE-ProRule" id="PRU00409"/>
    </source>
</evidence>
<evidence type="ECO:0000313" key="3">
    <source>
        <dbReference type="EMBL" id="MFF3340404.1"/>
    </source>
</evidence>
<dbReference type="RefSeq" id="WP_387896038.1">
    <property type="nucleotide sequence ID" value="NZ_JBIAPK010000004.1"/>
</dbReference>
<dbReference type="PROSITE" id="PS50975">
    <property type="entry name" value="ATP_GRASP"/>
    <property type="match status" value="1"/>
</dbReference>
<sequence length="430" mass="47071">MSRLLIGNRPSDDLVGTWGKAAMGWWAQRLFWFVRDGDVLVLPEAPDEAFLSYVTELTGTDRTSLTVVVRPSGNRPGDWLLDPELAHRTQQALTGRAVEEVFALCPNESVVELARALGAESAVPGHLFLDQGGALIADSKAVFRTLAAGSDLPLPEGGVCANQESAYRVITRLLRTDRPVILKKEFLAAGNGNEVLTLTEDIKVNGAGRAVLLSDDPQSVRIYLNERWDWLTEGRRHRVVIEEYHPGSRGVFAEFWIGDEEIALGGQGEMVAEPVADHSYLPAPDLTHDQESALMTGGRKLCEVLQAMGYRGVLSADAIVPANGDEANHSVLFTEYNGLVTGSTHVYHLGKRLAGADYAHDRLLAEYVAWPVASFAEARKHLENEGIAYDPAKRTGVVLLNSWRDSPGVVPYCLIAEDVEAAERLKERLK</sequence>
<proteinExistence type="predicted"/>
<reference evidence="3 4" key="1">
    <citation type="submission" date="2024-10" db="EMBL/GenBank/DDBJ databases">
        <title>The Natural Products Discovery Center: Release of the First 8490 Sequenced Strains for Exploring Actinobacteria Biosynthetic Diversity.</title>
        <authorList>
            <person name="Kalkreuter E."/>
            <person name="Kautsar S.A."/>
            <person name="Yang D."/>
            <person name="Bader C.D."/>
            <person name="Teijaro C.N."/>
            <person name="Fluegel L."/>
            <person name="Davis C.M."/>
            <person name="Simpson J.R."/>
            <person name="Lauterbach L."/>
            <person name="Steele A.D."/>
            <person name="Gui C."/>
            <person name="Meng S."/>
            <person name="Li G."/>
            <person name="Viehrig K."/>
            <person name="Ye F."/>
            <person name="Su P."/>
            <person name="Kiefer A.F."/>
            <person name="Nichols A."/>
            <person name="Cepeda A.J."/>
            <person name="Yan W."/>
            <person name="Fan B."/>
            <person name="Jiang Y."/>
            <person name="Adhikari A."/>
            <person name="Zheng C.-J."/>
            <person name="Schuster L."/>
            <person name="Cowan T.M."/>
            <person name="Smanski M.J."/>
            <person name="Chevrette M.G."/>
            <person name="De Carvalho L.P.S."/>
            <person name="Shen B."/>
        </authorList>
    </citation>
    <scope>NUCLEOTIDE SEQUENCE [LARGE SCALE GENOMIC DNA]</scope>
    <source>
        <strain evidence="3 4">NPDC003029</strain>
    </source>
</reference>
<evidence type="ECO:0000313" key="4">
    <source>
        <dbReference type="Proteomes" id="UP001601976"/>
    </source>
</evidence>
<gene>
    <name evidence="3" type="ORF">ACFYWW_16960</name>
</gene>
<feature type="domain" description="ATP-grasp" evidence="2">
    <location>
        <begin position="144"/>
        <end position="367"/>
    </location>
</feature>
<dbReference type="InterPro" id="IPR040754">
    <property type="entry name" value="PreAtp-grasp"/>
</dbReference>
<dbReference type="SUPFAM" id="SSF56059">
    <property type="entry name" value="Glutathione synthetase ATP-binding domain-like"/>
    <property type="match status" value="1"/>
</dbReference>